<dbReference type="EMBL" id="KZ308207">
    <property type="protein sequence ID" value="KAG8224677.1"/>
    <property type="molecule type" value="Genomic_DNA"/>
</dbReference>
<dbReference type="PANTHER" id="PTHR14009:SF13">
    <property type="entry name" value="LETM1 DOMAIN-CONTAINING PROTEIN 1"/>
    <property type="match status" value="1"/>
</dbReference>
<keyword evidence="2 7" id="KW-0812">Transmembrane</keyword>
<organism evidence="9 10">
    <name type="scientific">Ladona fulva</name>
    <name type="common">Scarce chaser dragonfly</name>
    <name type="synonym">Libellula fulva</name>
    <dbReference type="NCBI Taxonomy" id="123851"/>
    <lineage>
        <taxon>Eukaryota</taxon>
        <taxon>Metazoa</taxon>
        <taxon>Ecdysozoa</taxon>
        <taxon>Arthropoda</taxon>
        <taxon>Hexapoda</taxon>
        <taxon>Insecta</taxon>
        <taxon>Pterygota</taxon>
        <taxon>Palaeoptera</taxon>
        <taxon>Odonata</taxon>
        <taxon>Epiprocta</taxon>
        <taxon>Anisoptera</taxon>
        <taxon>Libelluloidea</taxon>
        <taxon>Libellulidae</taxon>
        <taxon>Ladona</taxon>
    </lineage>
</organism>
<protein>
    <recommendedName>
        <fullName evidence="8">Letm1 RBD domain-containing protein</fullName>
    </recommendedName>
</protein>
<reference evidence="9" key="1">
    <citation type="submission" date="2013-04" db="EMBL/GenBank/DDBJ databases">
        <authorList>
            <person name="Qu J."/>
            <person name="Murali S.C."/>
            <person name="Bandaranaike D."/>
            <person name="Bellair M."/>
            <person name="Blankenburg K."/>
            <person name="Chao H."/>
            <person name="Dinh H."/>
            <person name="Doddapaneni H."/>
            <person name="Downs B."/>
            <person name="Dugan-Rocha S."/>
            <person name="Elkadiri S."/>
            <person name="Gnanaolivu R.D."/>
            <person name="Hernandez B."/>
            <person name="Javaid M."/>
            <person name="Jayaseelan J.C."/>
            <person name="Lee S."/>
            <person name="Li M."/>
            <person name="Ming W."/>
            <person name="Munidasa M."/>
            <person name="Muniz J."/>
            <person name="Nguyen L."/>
            <person name="Ongeri F."/>
            <person name="Osuji N."/>
            <person name="Pu L.-L."/>
            <person name="Puazo M."/>
            <person name="Qu C."/>
            <person name="Quiroz J."/>
            <person name="Raj R."/>
            <person name="Weissenberger G."/>
            <person name="Xin Y."/>
            <person name="Zou X."/>
            <person name="Han Y."/>
            <person name="Richards S."/>
            <person name="Worley K."/>
            <person name="Muzny D."/>
            <person name="Gibbs R."/>
        </authorList>
    </citation>
    <scope>NUCLEOTIDE SEQUENCE</scope>
    <source>
        <strain evidence="9">Sampled in the wild</strain>
    </source>
</reference>
<dbReference type="Proteomes" id="UP000792457">
    <property type="component" value="Unassembled WGS sequence"/>
</dbReference>
<dbReference type="InterPro" id="IPR044202">
    <property type="entry name" value="LETM1/MDM38-like"/>
</dbReference>
<keyword evidence="4 7" id="KW-1133">Transmembrane helix</keyword>
<evidence type="ECO:0000256" key="1">
    <source>
        <dbReference type="ARBA" id="ARBA00004434"/>
    </source>
</evidence>
<keyword evidence="10" id="KW-1185">Reference proteome</keyword>
<dbReference type="GO" id="GO:0005743">
    <property type="term" value="C:mitochondrial inner membrane"/>
    <property type="evidence" value="ECO:0007669"/>
    <property type="project" value="UniProtKB-SubCell"/>
</dbReference>
<keyword evidence="6 7" id="KW-0472">Membrane</keyword>
<accession>A0A8K0NWW4</accession>
<keyword evidence="5" id="KW-0496">Mitochondrion</keyword>
<dbReference type="AlphaFoldDB" id="A0A8K0NWW4"/>
<dbReference type="Pfam" id="PF07766">
    <property type="entry name" value="LETM1_RBD"/>
    <property type="match status" value="1"/>
</dbReference>
<feature type="domain" description="Letm1 RBD" evidence="8">
    <location>
        <begin position="103"/>
        <end position="285"/>
    </location>
</feature>
<dbReference type="GO" id="GO:0030003">
    <property type="term" value="P:intracellular monoatomic cation homeostasis"/>
    <property type="evidence" value="ECO:0007669"/>
    <property type="project" value="TreeGrafter"/>
</dbReference>
<evidence type="ECO:0000313" key="9">
    <source>
        <dbReference type="EMBL" id="KAG8224677.1"/>
    </source>
</evidence>
<dbReference type="InterPro" id="IPR033122">
    <property type="entry name" value="LETM1-like_RBD"/>
</dbReference>
<feature type="non-terminal residue" evidence="9">
    <location>
        <position position="1"/>
    </location>
</feature>
<dbReference type="PANTHER" id="PTHR14009">
    <property type="entry name" value="LEUCINE ZIPPER-EF-HAND CONTAINING TRANSMEMBRANE PROTEIN"/>
    <property type="match status" value="1"/>
</dbReference>
<dbReference type="OrthoDB" id="73691at2759"/>
<comment type="caution">
    <text evidence="9">The sequence shown here is derived from an EMBL/GenBank/DDBJ whole genome shotgun (WGS) entry which is preliminary data.</text>
</comment>
<evidence type="ECO:0000256" key="6">
    <source>
        <dbReference type="ARBA" id="ARBA00023136"/>
    </source>
</evidence>
<proteinExistence type="predicted"/>
<sequence length="285" mass="33950">MQKLLSLCRHPKPASLKILTTNVRYRHTAEHPKNFISTAKKYVLTRFAQFVKGYEKFLEKNFPSAANVYRVFVFGTRDFYKDMKKYMQVSRAVRTPSRGFKSLTRSEIEIYFRMPREMKKVAPVLILSTLPFANYVVFPLAYMFPKRLLSSHFWTLQQRLEFSVDDLRKRLYNNRPVFRCLQVRLDSIESDKSYRDWAYVLSLLGSGVHPDIKLILKCARLFEGEPYHFSCLYNNHVNGLLRMHGMHVGFFRRRRLKDRALVIHEMDLAMQREDINSMSLDELRW</sequence>
<keyword evidence="3" id="KW-0999">Mitochondrion inner membrane</keyword>
<feature type="transmembrane region" description="Helical" evidence="7">
    <location>
        <begin position="121"/>
        <end position="144"/>
    </location>
</feature>
<evidence type="ECO:0000256" key="2">
    <source>
        <dbReference type="ARBA" id="ARBA00022692"/>
    </source>
</evidence>
<comment type="subcellular location">
    <subcellularLocation>
        <location evidence="1">Mitochondrion inner membrane</location>
        <topology evidence="1">Single-pass membrane protein</topology>
    </subcellularLocation>
</comment>
<evidence type="ECO:0000259" key="8">
    <source>
        <dbReference type="Pfam" id="PF07766"/>
    </source>
</evidence>
<evidence type="ECO:0000256" key="4">
    <source>
        <dbReference type="ARBA" id="ARBA00022989"/>
    </source>
</evidence>
<dbReference type="GO" id="GO:0043022">
    <property type="term" value="F:ribosome binding"/>
    <property type="evidence" value="ECO:0007669"/>
    <property type="project" value="InterPro"/>
</dbReference>
<reference evidence="9" key="2">
    <citation type="submission" date="2017-10" db="EMBL/GenBank/DDBJ databases">
        <title>Ladona fulva Genome sequencing and assembly.</title>
        <authorList>
            <person name="Murali S."/>
            <person name="Richards S."/>
            <person name="Bandaranaike D."/>
            <person name="Bellair M."/>
            <person name="Blankenburg K."/>
            <person name="Chao H."/>
            <person name="Dinh H."/>
            <person name="Doddapaneni H."/>
            <person name="Dugan-Rocha S."/>
            <person name="Elkadiri S."/>
            <person name="Gnanaolivu R."/>
            <person name="Hernandez B."/>
            <person name="Skinner E."/>
            <person name="Javaid M."/>
            <person name="Lee S."/>
            <person name="Li M."/>
            <person name="Ming W."/>
            <person name="Munidasa M."/>
            <person name="Muniz J."/>
            <person name="Nguyen L."/>
            <person name="Hughes D."/>
            <person name="Osuji N."/>
            <person name="Pu L.-L."/>
            <person name="Puazo M."/>
            <person name="Qu C."/>
            <person name="Quiroz J."/>
            <person name="Raj R."/>
            <person name="Weissenberger G."/>
            <person name="Xin Y."/>
            <person name="Zou X."/>
            <person name="Han Y."/>
            <person name="Worley K."/>
            <person name="Muzny D."/>
            <person name="Gibbs R."/>
        </authorList>
    </citation>
    <scope>NUCLEOTIDE SEQUENCE</scope>
    <source>
        <strain evidence="9">Sampled in the wild</strain>
    </source>
</reference>
<evidence type="ECO:0000256" key="5">
    <source>
        <dbReference type="ARBA" id="ARBA00023128"/>
    </source>
</evidence>
<name>A0A8K0NWW4_LADFU</name>
<evidence type="ECO:0000256" key="7">
    <source>
        <dbReference type="SAM" id="Phobius"/>
    </source>
</evidence>
<evidence type="ECO:0000256" key="3">
    <source>
        <dbReference type="ARBA" id="ARBA00022792"/>
    </source>
</evidence>
<gene>
    <name evidence="9" type="ORF">J437_LFUL003792</name>
</gene>
<evidence type="ECO:0000313" key="10">
    <source>
        <dbReference type="Proteomes" id="UP000792457"/>
    </source>
</evidence>